<dbReference type="InterPro" id="IPR045054">
    <property type="entry name" value="P4HA-like"/>
</dbReference>
<keyword evidence="19" id="KW-1185">Reference proteome</keyword>
<keyword evidence="5" id="KW-0812">Transmembrane</keyword>
<keyword evidence="11" id="KW-0408">Iron</keyword>
<evidence type="ECO:0000256" key="11">
    <source>
        <dbReference type="ARBA" id="ARBA00023004"/>
    </source>
</evidence>
<comment type="similarity">
    <text evidence="3">Belongs to the P4HA family.</text>
</comment>
<dbReference type="PROSITE" id="PS51471">
    <property type="entry name" value="FE2OG_OXY"/>
    <property type="match status" value="1"/>
</dbReference>
<dbReference type="InterPro" id="IPR044862">
    <property type="entry name" value="Pro_4_hyd_alph_FE2OG_OXY"/>
</dbReference>
<dbReference type="InterPro" id="IPR006620">
    <property type="entry name" value="Pro_4_hyd_alph"/>
</dbReference>
<feature type="signal peptide" evidence="16">
    <location>
        <begin position="1"/>
        <end position="17"/>
    </location>
</feature>
<evidence type="ECO:0000256" key="15">
    <source>
        <dbReference type="SAM" id="MobiDB-lite"/>
    </source>
</evidence>
<organism evidence="18 19">
    <name type="scientific">Rhynchospora breviuscula</name>
    <dbReference type="NCBI Taxonomy" id="2022672"/>
    <lineage>
        <taxon>Eukaryota</taxon>
        <taxon>Viridiplantae</taxon>
        <taxon>Streptophyta</taxon>
        <taxon>Embryophyta</taxon>
        <taxon>Tracheophyta</taxon>
        <taxon>Spermatophyta</taxon>
        <taxon>Magnoliopsida</taxon>
        <taxon>Liliopsida</taxon>
        <taxon>Poales</taxon>
        <taxon>Cyperaceae</taxon>
        <taxon>Cyperoideae</taxon>
        <taxon>Rhynchosporeae</taxon>
        <taxon>Rhynchospora</taxon>
    </lineage>
</organism>
<dbReference type="FunFam" id="2.60.120.620:FF:000002">
    <property type="entry name" value="Prolyl 4-hydroxylase 4"/>
    <property type="match status" value="1"/>
</dbReference>
<protein>
    <recommendedName>
        <fullName evidence="4">procollagen-proline 4-dioxygenase</fullName>
        <ecNumber evidence="4">1.14.11.2</ecNumber>
    </recommendedName>
</protein>
<dbReference type="Pfam" id="PF13640">
    <property type="entry name" value="2OG-FeII_Oxy_3"/>
    <property type="match status" value="1"/>
</dbReference>
<evidence type="ECO:0000259" key="17">
    <source>
        <dbReference type="PROSITE" id="PS51471"/>
    </source>
</evidence>
<comment type="caution">
    <text evidence="18">The sequence shown here is derived from an EMBL/GenBank/DDBJ whole genome shotgun (WGS) entry which is preliminary data.</text>
</comment>
<gene>
    <name evidence="18" type="ORF">LUZ63_000895</name>
</gene>
<evidence type="ECO:0000256" key="5">
    <source>
        <dbReference type="ARBA" id="ARBA00022692"/>
    </source>
</evidence>
<feature type="compositionally biased region" description="Polar residues" evidence="15">
    <location>
        <begin position="262"/>
        <end position="275"/>
    </location>
</feature>
<evidence type="ECO:0000256" key="16">
    <source>
        <dbReference type="SAM" id="SignalP"/>
    </source>
</evidence>
<evidence type="ECO:0000256" key="9">
    <source>
        <dbReference type="ARBA" id="ARBA00022989"/>
    </source>
</evidence>
<dbReference type="OrthoDB" id="420380at2759"/>
<keyword evidence="6" id="KW-0479">Metal-binding</keyword>
<dbReference type="EMBL" id="JAMQYH010000001">
    <property type="protein sequence ID" value="KAJ1701116.1"/>
    <property type="molecule type" value="Genomic_DNA"/>
</dbReference>
<evidence type="ECO:0000256" key="6">
    <source>
        <dbReference type="ARBA" id="ARBA00022723"/>
    </source>
</evidence>
<dbReference type="PANTHER" id="PTHR10869:SF62">
    <property type="entry name" value="PROCOLLAGEN-PROLINE 4-DIOXYGENASE"/>
    <property type="match status" value="1"/>
</dbReference>
<feature type="domain" description="Fe2OG dioxygenase" evidence="17">
    <location>
        <begin position="122"/>
        <end position="244"/>
    </location>
</feature>
<dbReference type="AlphaFoldDB" id="A0A9Q0CVZ9"/>
<evidence type="ECO:0000256" key="3">
    <source>
        <dbReference type="ARBA" id="ARBA00006511"/>
    </source>
</evidence>
<feature type="chain" id="PRO_5040235699" description="procollagen-proline 4-dioxygenase" evidence="16">
    <location>
        <begin position="18"/>
        <end position="284"/>
    </location>
</feature>
<feature type="region of interest" description="Disordered" evidence="15">
    <location>
        <begin position="260"/>
        <end position="284"/>
    </location>
</feature>
<dbReference type="Proteomes" id="UP001151287">
    <property type="component" value="Unassembled WGS sequence"/>
</dbReference>
<keyword evidence="7" id="KW-0223">Dioxygenase</keyword>
<evidence type="ECO:0000256" key="8">
    <source>
        <dbReference type="ARBA" id="ARBA00022968"/>
    </source>
</evidence>
<dbReference type="PANTHER" id="PTHR10869">
    <property type="entry name" value="PROLYL 4-HYDROXYLASE ALPHA SUBUNIT"/>
    <property type="match status" value="1"/>
</dbReference>
<keyword evidence="9" id="KW-1133">Transmembrane helix</keyword>
<evidence type="ECO:0000256" key="7">
    <source>
        <dbReference type="ARBA" id="ARBA00022964"/>
    </source>
</evidence>
<keyword evidence="13" id="KW-0325">Glycoprotein</keyword>
<evidence type="ECO:0000256" key="1">
    <source>
        <dbReference type="ARBA" id="ARBA00001961"/>
    </source>
</evidence>
<dbReference type="SMART" id="SM00702">
    <property type="entry name" value="P4Hc"/>
    <property type="match status" value="1"/>
</dbReference>
<comment type="catalytic activity">
    <reaction evidence="14">
        <text>L-prolyl-[collagen] + 2-oxoglutarate + O2 = trans-4-hydroxy-L-prolyl-[collagen] + succinate + CO2</text>
        <dbReference type="Rhea" id="RHEA:18945"/>
        <dbReference type="Rhea" id="RHEA-COMP:11676"/>
        <dbReference type="Rhea" id="RHEA-COMP:11680"/>
        <dbReference type="ChEBI" id="CHEBI:15379"/>
        <dbReference type="ChEBI" id="CHEBI:16526"/>
        <dbReference type="ChEBI" id="CHEBI:16810"/>
        <dbReference type="ChEBI" id="CHEBI:30031"/>
        <dbReference type="ChEBI" id="CHEBI:50342"/>
        <dbReference type="ChEBI" id="CHEBI:61965"/>
        <dbReference type="EC" id="1.14.11.2"/>
    </reaction>
</comment>
<dbReference type="GO" id="GO:0031418">
    <property type="term" value="F:L-ascorbic acid binding"/>
    <property type="evidence" value="ECO:0007669"/>
    <property type="project" value="InterPro"/>
</dbReference>
<dbReference type="InterPro" id="IPR005123">
    <property type="entry name" value="Oxoglu/Fe-dep_dioxygenase_dom"/>
</dbReference>
<comment type="cofactor">
    <cofactor evidence="1">
        <name>L-ascorbate</name>
        <dbReference type="ChEBI" id="CHEBI:38290"/>
    </cofactor>
</comment>
<name>A0A9Q0CVZ9_9POAL</name>
<keyword evidence="16" id="KW-0732">Signal</keyword>
<dbReference type="GO" id="GO:0005789">
    <property type="term" value="C:endoplasmic reticulum membrane"/>
    <property type="evidence" value="ECO:0007669"/>
    <property type="project" value="UniProtKB-SubCell"/>
</dbReference>
<keyword evidence="12" id="KW-0472">Membrane</keyword>
<reference evidence="18" key="1">
    <citation type="journal article" date="2022" name="Cell">
        <title>Repeat-based holocentromeres influence genome architecture and karyotype evolution.</title>
        <authorList>
            <person name="Hofstatter P.G."/>
            <person name="Thangavel G."/>
            <person name="Lux T."/>
            <person name="Neumann P."/>
            <person name="Vondrak T."/>
            <person name="Novak P."/>
            <person name="Zhang M."/>
            <person name="Costa L."/>
            <person name="Castellani M."/>
            <person name="Scott A."/>
            <person name="Toegelov H."/>
            <person name="Fuchs J."/>
            <person name="Mata-Sucre Y."/>
            <person name="Dias Y."/>
            <person name="Vanzela A.L.L."/>
            <person name="Huettel B."/>
            <person name="Almeida C.C.S."/>
            <person name="Simkova H."/>
            <person name="Souza G."/>
            <person name="Pedrosa-Harand A."/>
            <person name="Macas J."/>
            <person name="Mayer K.F.X."/>
            <person name="Houben A."/>
            <person name="Marques A."/>
        </authorList>
    </citation>
    <scope>NUCLEOTIDE SEQUENCE</scope>
    <source>
        <strain evidence="18">RhyBre1mFocal</strain>
    </source>
</reference>
<dbReference type="GO" id="GO:0005506">
    <property type="term" value="F:iron ion binding"/>
    <property type="evidence" value="ECO:0007669"/>
    <property type="project" value="InterPro"/>
</dbReference>
<evidence type="ECO:0000256" key="10">
    <source>
        <dbReference type="ARBA" id="ARBA00023002"/>
    </source>
</evidence>
<evidence type="ECO:0000313" key="19">
    <source>
        <dbReference type="Proteomes" id="UP001151287"/>
    </source>
</evidence>
<proteinExistence type="inferred from homology"/>
<dbReference type="EC" id="1.14.11.2" evidence="4"/>
<evidence type="ECO:0000256" key="12">
    <source>
        <dbReference type="ARBA" id="ARBA00023136"/>
    </source>
</evidence>
<comment type="subcellular location">
    <subcellularLocation>
        <location evidence="2">Endoplasmic reticulum membrane</location>
        <topology evidence="2">Single-pass type II membrane protein</topology>
    </subcellularLocation>
</comment>
<evidence type="ECO:0000256" key="4">
    <source>
        <dbReference type="ARBA" id="ARBA00012269"/>
    </source>
</evidence>
<evidence type="ECO:0000256" key="14">
    <source>
        <dbReference type="ARBA" id="ARBA00049169"/>
    </source>
</evidence>
<keyword evidence="8" id="KW-0735">Signal-anchor</keyword>
<sequence length="284" mass="32192">MDFRWVFLFFALLSITAIPSFYFPRQKVQAPGSFDPATIVTLSWKPRIFLYKGFLSHEECDHIIKLARSKLKKSMVVDNGSGKSVMSQVRTSSGMFLDKRQDEVISRIEKRIASWTLLPEENAESIQVLRYDLTEKYDAHFDYFHDKYNQVRGGNRYATLLMYLSDVEMGGETVFPDAEGWESQPKDDTFSDCAKRGLAVKPVKGDAVLFYSIHPDGTVDPKSLHASCPVIKGEKWSAPKWIHVRSFDTVEASPLEKPIEVTATSYPESSSATEKCTSESENCE</sequence>
<accession>A0A9Q0CVZ9</accession>
<dbReference type="GO" id="GO:0004656">
    <property type="term" value="F:procollagen-proline 4-dioxygenase activity"/>
    <property type="evidence" value="ECO:0007669"/>
    <property type="project" value="UniProtKB-EC"/>
</dbReference>
<keyword evidence="10" id="KW-0560">Oxidoreductase</keyword>
<dbReference type="Gene3D" id="2.60.120.620">
    <property type="entry name" value="q2cbj1_9rhob like domain"/>
    <property type="match status" value="1"/>
</dbReference>
<evidence type="ECO:0000313" key="18">
    <source>
        <dbReference type="EMBL" id="KAJ1701116.1"/>
    </source>
</evidence>
<evidence type="ECO:0000256" key="13">
    <source>
        <dbReference type="ARBA" id="ARBA00023180"/>
    </source>
</evidence>
<evidence type="ECO:0000256" key="2">
    <source>
        <dbReference type="ARBA" id="ARBA00004648"/>
    </source>
</evidence>